<keyword evidence="2 5" id="KW-0812">Transmembrane</keyword>
<dbReference type="GO" id="GO:0016020">
    <property type="term" value="C:membrane"/>
    <property type="evidence" value="ECO:0007669"/>
    <property type="project" value="UniProtKB-SubCell"/>
</dbReference>
<evidence type="ECO:0000313" key="6">
    <source>
        <dbReference type="EMBL" id="QNO54341.1"/>
    </source>
</evidence>
<comment type="subcellular location">
    <subcellularLocation>
        <location evidence="1">Membrane</location>
        <topology evidence="1">Multi-pass membrane protein</topology>
    </subcellularLocation>
</comment>
<evidence type="ECO:0000256" key="2">
    <source>
        <dbReference type="ARBA" id="ARBA00022692"/>
    </source>
</evidence>
<evidence type="ECO:0008006" key="7">
    <source>
        <dbReference type="Google" id="ProtNLM"/>
    </source>
</evidence>
<sequence>MPEYKLFAQRVGLVGITTLIVNLRGLILIPILTKTLGTDAYGIWSIIMVTLSLLSPLALLGLTTAMIRFLAVEKEEIFGIGAITNFCRDRVCCIFRSERVWLVRRCCFALNFKRDCSAHRCLFYIQRDWV</sequence>
<protein>
    <recommendedName>
        <fullName evidence="7">Polysaccharide biosynthesis protein C-terminal domain-containing protein</fullName>
    </recommendedName>
</protein>
<reference evidence="6" key="1">
    <citation type="submission" date="2020-06" db="EMBL/GenBank/DDBJ databases">
        <title>Unique genomic features of the anaerobic methanotrophic archaea.</title>
        <authorList>
            <person name="Chadwick G.L."/>
            <person name="Skennerton C.T."/>
            <person name="Laso-Perez R."/>
            <person name="Leu A.O."/>
            <person name="Speth D.R."/>
            <person name="Yu H."/>
            <person name="Morgan-Lang C."/>
            <person name="Hatzenpichler R."/>
            <person name="Goudeau D."/>
            <person name="Malmstrom R."/>
            <person name="Brazelton W.J."/>
            <person name="Woyke T."/>
            <person name="Hallam S.J."/>
            <person name="Tyson G.W."/>
            <person name="Wegener G."/>
            <person name="Boetius A."/>
            <person name="Orphan V."/>
        </authorList>
    </citation>
    <scope>NUCLEOTIDE SEQUENCE</scope>
</reference>
<dbReference type="InterPro" id="IPR002797">
    <property type="entry name" value="Polysacc_synth"/>
</dbReference>
<dbReference type="AlphaFoldDB" id="A0A7G9Z257"/>
<evidence type="ECO:0000256" key="5">
    <source>
        <dbReference type="SAM" id="Phobius"/>
    </source>
</evidence>
<organism evidence="6">
    <name type="scientific">Candidatus Methanophaga sp. ANME-1 ERB7</name>
    <dbReference type="NCBI Taxonomy" id="2759913"/>
    <lineage>
        <taxon>Archaea</taxon>
        <taxon>Methanobacteriati</taxon>
        <taxon>Methanobacteriota</taxon>
        <taxon>Stenosarchaea group</taxon>
        <taxon>Methanomicrobia</taxon>
        <taxon>Candidatus Methanophagales</taxon>
        <taxon>Candidatus Methanophagaceae</taxon>
        <taxon>Candidatus Methanophaga</taxon>
    </lineage>
</organism>
<dbReference type="EMBL" id="MT631576">
    <property type="protein sequence ID" value="QNO54341.1"/>
    <property type="molecule type" value="Genomic_DNA"/>
</dbReference>
<evidence type="ECO:0000256" key="3">
    <source>
        <dbReference type="ARBA" id="ARBA00022989"/>
    </source>
</evidence>
<dbReference type="Pfam" id="PF01943">
    <property type="entry name" value="Polysacc_synt"/>
    <property type="match status" value="1"/>
</dbReference>
<name>A0A7G9Z257_9EURY</name>
<evidence type="ECO:0000256" key="4">
    <source>
        <dbReference type="ARBA" id="ARBA00023136"/>
    </source>
</evidence>
<keyword evidence="4 5" id="KW-0472">Membrane</keyword>
<feature type="transmembrane region" description="Helical" evidence="5">
    <location>
        <begin position="43"/>
        <end position="67"/>
    </location>
</feature>
<gene>
    <name evidence="6" type="ORF">DIMBOPOO_00013</name>
</gene>
<feature type="transmembrane region" description="Helical" evidence="5">
    <location>
        <begin position="12"/>
        <end position="31"/>
    </location>
</feature>
<accession>A0A7G9Z257</accession>
<keyword evidence="3 5" id="KW-1133">Transmembrane helix</keyword>
<evidence type="ECO:0000256" key="1">
    <source>
        <dbReference type="ARBA" id="ARBA00004141"/>
    </source>
</evidence>
<proteinExistence type="predicted"/>